<sequence length="254" mass="27545">MHFIDVQQGDCTFIAANGATMLVDCGEDALSDEVVTYLRRLGVGRLDYIIATHPHSDHMGGMYNIIDTFDVGEVLIPHIPDEQIPDTLYYERFLDSCSKAHVKLSETDAGRTLTLGEAEVKFIAPDGGLHEDLNNYSLGFILTYGKKSFLLTGDAEAESEAAMLYSGLLGKVSLYKAGHHGSAYSSTDALLEVIRPDAAVISCGSENPYGHPAQSTLERLGRYTDNIFRTDTCGTIIAESDGKKLSVSVERGGK</sequence>
<dbReference type="CDD" id="cd07731">
    <property type="entry name" value="ComA-like_MBL-fold"/>
    <property type="match status" value="1"/>
</dbReference>
<evidence type="ECO:0000259" key="1">
    <source>
        <dbReference type="SMART" id="SM00849"/>
    </source>
</evidence>
<dbReference type="InterPro" id="IPR035681">
    <property type="entry name" value="ComA-like_MBL"/>
</dbReference>
<dbReference type="EMBL" id="ATAX01000035">
    <property type="protein sequence ID" value="EWM52499.1"/>
    <property type="molecule type" value="Genomic_DNA"/>
</dbReference>
<comment type="caution">
    <text evidence="2">The sequence shown here is derived from an EMBL/GenBank/DDBJ whole genome shotgun (WGS) entry which is preliminary data.</text>
</comment>
<dbReference type="AlphaFoldDB" id="W7ULL4"/>
<dbReference type="SUPFAM" id="SSF56281">
    <property type="entry name" value="Metallo-hydrolase/oxidoreductase"/>
    <property type="match status" value="1"/>
</dbReference>
<feature type="domain" description="Metallo-beta-lactamase" evidence="1">
    <location>
        <begin position="8"/>
        <end position="205"/>
    </location>
</feature>
<protein>
    <recommendedName>
        <fullName evidence="1">Metallo-beta-lactamase domain-containing protein</fullName>
    </recommendedName>
</protein>
<dbReference type="PANTHER" id="PTHR30619:SF1">
    <property type="entry name" value="RECOMBINATION PROTEIN 2"/>
    <property type="match status" value="1"/>
</dbReference>
<dbReference type="RefSeq" id="WP_051456689.1">
    <property type="nucleotide sequence ID" value="NZ_ATAX01000035.1"/>
</dbReference>
<dbReference type="PATRIC" id="fig|1341157.4.peg.2873"/>
<keyword evidence="3" id="KW-1185">Reference proteome</keyword>
<dbReference type="SMART" id="SM00849">
    <property type="entry name" value="Lactamase_B"/>
    <property type="match status" value="1"/>
</dbReference>
<name>W7ULL4_RUMFL</name>
<gene>
    <name evidence="2" type="ORF">RF007C_08145</name>
</gene>
<dbReference type="Gene3D" id="3.60.15.10">
    <property type="entry name" value="Ribonuclease Z/Hydroxyacylglutathione hydrolase-like"/>
    <property type="match status" value="1"/>
</dbReference>
<reference evidence="2 3" key="1">
    <citation type="journal article" date="2014" name="PLoS ONE">
        <title>Rumen cellulosomics: divergent fiber-degrading strategies revealed by comparative genome-wide analysis of six ruminococcal strains.</title>
        <authorList>
            <person name="Dassa B."/>
            <person name="Borovok I."/>
            <person name="Ruimy-Israeli V."/>
            <person name="Lamed R."/>
            <person name="Flint H.J."/>
            <person name="Duncan S.H."/>
            <person name="Henrissat B."/>
            <person name="Coutinho P."/>
            <person name="Morrison M."/>
            <person name="Mosoni P."/>
            <person name="Yeoman C.J."/>
            <person name="White B.A."/>
            <person name="Bayer E.A."/>
        </authorList>
    </citation>
    <scope>NUCLEOTIDE SEQUENCE [LARGE SCALE GENOMIC DNA]</scope>
    <source>
        <strain evidence="2 3">007c</strain>
    </source>
</reference>
<dbReference type="InterPro" id="IPR036866">
    <property type="entry name" value="RibonucZ/Hydroxyglut_hydro"/>
</dbReference>
<dbReference type="Proteomes" id="UP000019365">
    <property type="component" value="Unassembled WGS sequence"/>
</dbReference>
<dbReference type="InterPro" id="IPR001279">
    <property type="entry name" value="Metallo-B-lactamas"/>
</dbReference>
<organism evidence="2 3">
    <name type="scientific">Ruminococcus flavefaciens 007c</name>
    <dbReference type="NCBI Taxonomy" id="1341157"/>
    <lineage>
        <taxon>Bacteria</taxon>
        <taxon>Bacillati</taxon>
        <taxon>Bacillota</taxon>
        <taxon>Clostridia</taxon>
        <taxon>Eubacteriales</taxon>
        <taxon>Oscillospiraceae</taxon>
        <taxon>Ruminococcus</taxon>
    </lineage>
</organism>
<evidence type="ECO:0000313" key="3">
    <source>
        <dbReference type="Proteomes" id="UP000019365"/>
    </source>
</evidence>
<accession>W7ULL4</accession>
<evidence type="ECO:0000313" key="2">
    <source>
        <dbReference type="EMBL" id="EWM52499.1"/>
    </source>
</evidence>
<proteinExistence type="predicted"/>
<dbReference type="Pfam" id="PF00753">
    <property type="entry name" value="Lactamase_B"/>
    <property type="match status" value="1"/>
</dbReference>
<dbReference type="PANTHER" id="PTHR30619">
    <property type="entry name" value="DNA INTERNALIZATION/COMPETENCE PROTEIN COMEC/REC2"/>
    <property type="match status" value="1"/>
</dbReference>
<dbReference type="eggNOG" id="COG2333">
    <property type="taxonomic scope" value="Bacteria"/>
</dbReference>
<dbReference type="InterPro" id="IPR052159">
    <property type="entry name" value="Competence_DNA_uptake"/>
</dbReference>